<dbReference type="RefSeq" id="WP_089774938.1">
    <property type="nucleotide sequence ID" value="NZ_FNTX01000002.1"/>
</dbReference>
<dbReference type="InterPro" id="IPR036291">
    <property type="entry name" value="NAD(P)-bd_dom_sf"/>
</dbReference>
<dbReference type="PANTHER" id="PTHR15020:SF50">
    <property type="entry name" value="UPF0659 PROTEIN YMR090W"/>
    <property type="match status" value="1"/>
</dbReference>
<dbReference type="Pfam" id="PF13460">
    <property type="entry name" value="NAD_binding_10"/>
    <property type="match status" value="1"/>
</dbReference>
<dbReference type="AlphaFoldDB" id="A0A1H5N5D7"/>
<accession>A0A1H5N5D7</accession>
<evidence type="ECO:0000313" key="2">
    <source>
        <dbReference type="EMBL" id="SEE96829.1"/>
    </source>
</evidence>
<dbReference type="PANTHER" id="PTHR15020">
    <property type="entry name" value="FLAVIN REDUCTASE-RELATED"/>
    <property type="match status" value="1"/>
</dbReference>
<name>A0A1H5N5D7_9MICO</name>
<protein>
    <submittedName>
        <fullName evidence="2">NAD(P)H-binding</fullName>
    </submittedName>
</protein>
<dbReference type="Proteomes" id="UP000199220">
    <property type="component" value="Unassembled WGS sequence"/>
</dbReference>
<evidence type="ECO:0000313" key="3">
    <source>
        <dbReference type="Proteomes" id="UP000199220"/>
    </source>
</evidence>
<dbReference type="OrthoDB" id="4248066at2"/>
<reference evidence="3" key="1">
    <citation type="submission" date="2016-10" db="EMBL/GenBank/DDBJ databases">
        <authorList>
            <person name="Varghese N."/>
            <person name="Submissions S."/>
        </authorList>
    </citation>
    <scope>NUCLEOTIDE SEQUENCE [LARGE SCALE GENOMIC DNA]</scope>
    <source>
        <strain evidence="3">DSM 21368</strain>
    </source>
</reference>
<evidence type="ECO:0000259" key="1">
    <source>
        <dbReference type="Pfam" id="PF13460"/>
    </source>
</evidence>
<dbReference type="EMBL" id="FNTX01000002">
    <property type="protein sequence ID" value="SEE96829.1"/>
    <property type="molecule type" value="Genomic_DNA"/>
</dbReference>
<keyword evidence="3" id="KW-1185">Reference proteome</keyword>
<dbReference type="InterPro" id="IPR016040">
    <property type="entry name" value="NAD(P)-bd_dom"/>
</dbReference>
<gene>
    <name evidence="2" type="ORF">SAMN04488554_3963</name>
</gene>
<feature type="domain" description="NAD(P)-binding" evidence="1">
    <location>
        <begin position="7"/>
        <end position="191"/>
    </location>
</feature>
<sequence>MNVFIIGITGGVGTLLARTLRTRGDEVRGLVRREPQRAVLAAEGIDAVVGDIAQMSAEQLASAIGDADVVVFAAGSNGGVASATRAVDLDGVTKTIEAMSGAGSKRAVLLSVLPEAWRERDLTDDEEYYFAVKKQADVAMTRSELDWVILRPSLLTDDAANRRVALGPAQVHGQIARFDVAETLGALIHEPRIRRQILELDTGDVEIVEAVRRNVP</sequence>
<organism evidence="2 3">
    <name type="scientific">Ruania alba</name>
    <dbReference type="NCBI Taxonomy" id="648782"/>
    <lineage>
        <taxon>Bacteria</taxon>
        <taxon>Bacillati</taxon>
        <taxon>Actinomycetota</taxon>
        <taxon>Actinomycetes</taxon>
        <taxon>Micrococcales</taxon>
        <taxon>Ruaniaceae</taxon>
        <taxon>Ruania</taxon>
    </lineage>
</organism>
<dbReference type="SUPFAM" id="SSF51735">
    <property type="entry name" value="NAD(P)-binding Rossmann-fold domains"/>
    <property type="match status" value="1"/>
</dbReference>
<dbReference type="Gene3D" id="3.40.50.720">
    <property type="entry name" value="NAD(P)-binding Rossmann-like Domain"/>
    <property type="match status" value="1"/>
</dbReference>
<dbReference type="STRING" id="648782.SAMN04488554_3963"/>
<proteinExistence type="predicted"/>